<evidence type="ECO:0000259" key="2">
    <source>
        <dbReference type="Pfam" id="PF13648"/>
    </source>
</evidence>
<dbReference type="RefSeq" id="WP_034749322.1">
    <property type="nucleotide sequence ID" value="NZ_FQVE01000006.1"/>
</dbReference>
<keyword evidence="5" id="KW-1185">Reference proteome</keyword>
<evidence type="ECO:0000313" key="6">
    <source>
        <dbReference type="Proteomes" id="UP000184108"/>
    </source>
</evidence>
<reference evidence="4" key="3">
    <citation type="submission" date="2016-11" db="EMBL/GenBank/DDBJ databases">
        <authorList>
            <person name="Jaros S."/>
            <person name="Januszkiewicz K."/>
            <person name="Wedrychowicz H."/>
        </authorList>
    </citation>
    <scope>NUCLEOTIDE SEQUENCE [LARGE SCALE GENOMIC DNA]</scope>
    <source>
        <strain evidence="4">YR203</strain>
    </source>
</reference>
<sequence length="150" mass="16662">MRIFVGVFLLICAVSCSNGDDDNVVAPEPVNVSGNWKPVKYEFRGKTIPLSACEQKGHILINTDFSGSYDRYDTEAVTGNCIKPDSFAGQWVFDQLYSTLNLKYVEGGVTKTVQKEIESFSPTELRILDNSKNLDNVPGNDEATLIFIKE</sequence>
<evidence type="ECO:0000313" key="5">
    <source>
        <dbReference type="Proteomes" id="UP000028719"/>
    </source>
</evidence>
<dbReference type="EMBL" id="FQVE01000006">
    <property type="protein sequence ID" value="SHG53192.1"/>
    <property type="molecule type" value="Genomic_DNA"/>
</dbReference>
<dbReference type="InterPro" id="IPR024311">
    <property type="entry name" value="Lipocalin-like"/>
</dbReference>
<feature type="signal peptide" evidence="1">
    <location>
        <begin position="1"/>
        <end position="19"/>
    </location>
</feature>
<reference evidence="6" key="2">
    <citation type="submission" date="2016-11" db="EMBL/GenBank/DDBJ databases">
        <authorList>
            <person name="Varghese N."/>
            <person name="Submissions S."/>
        </authorList>
    </citation>
    <scope>NUCLEOTIDE SEQUENCE [LARGE SCALE GENOMIC DNA]</scope>
    <source>
        <strain evidence="6">YR203</strain>
    </source>
</reference>
<feature type="chain" id="PRO_5009911695" evidence="1">
    <location>
        <begin position="20"/>
        <end position="150"/>
    </location>
</feature>
<feature type="domain" description="Lipocalin-like" evidence="2">
    <location>
        <begin position="33"/>
        <end position="126"/>
    </location>
</feature>
<dbReference type="OrthoDB" id="1268894at2"/>
<accession>A0A1M5KK23</accession>
<dbReference type="Pfam" id="PF13648">
    <property type="entry name" value="Lipocalin_4"/>
    <property type="match status" value="1"/>
</dbReference>
<protein>
    <submittedName>
        <fullName evidence="4">Lipocalin-like domain-containing protein</fullName>
    </submittedName>
</protein>
<evidence type="ECO:0000313" key="4">
    <source>
        <dbReference type="EMBL" id="SHG53192.1"/>
    </source>
</evidence>
<keyword evidence="1" id="KW-0732">Signal</keyword>
<dbReference type="EMBL" id="JPRI01000010">
    <property type="protein sequence ID" value="KFF24075.1"/>
    <property type="molecule type" value="Genomic_DNA"/>
</dbReference>
<evidence type="ECO:0000256" key="1">
    <source>
        <dbReference type="SAM" id="SignalP"/>
    </source>
</evidence>
<proteinExistence type="predicted"/>
<gene>
    <name evidence="3" type="ORF">IW16_22145</name>
    <name evidence="4" type="ORF">SAMN02787073_4396</name>
</gene>
<evidence type="ECO:0000313" key="3">
    <source>
        <dbReference type="EMBL" id="KFF24075.1"/>
    </source>
</evidence>
<name>A0A1M5KK23_9FLAO</name>
<dbReference type="Proteomes" id="UP000028719">
    <property type="component" value="Unassembled WGS sequence"/>
</dbReference>
<dbReference type="Proteomes" id="UP000184108">
    <property type="component" value="Unassembled WGS sequence"/>
</dbReference>
<dbReference type="AlphaFoldDB" id="A0A1M5KK23"/>
<reference evidence="3 5" key="1">
    <citation type="submission" date="2014-07" db="EMBL/GenBank/DDBJ databases">
        <title>Genome of Chryseobacterium vrystaatense LMG 22846.</title>
        <authorList>
            <person name="Pipes S.E."/>
            <person name="Stropko S.J."/>
            <person name="Newman J.D."/>
        </authorList>
    </citation>
    <scope>NUCLEOTIDE SEQUENCE [LARGE SCALE GENOMIC DNA]</scope>
    <source>
        <strain evidence="3 5">LMG 22846</strain>
    </source>
</reference>
<organism evidence="4 6">
    <name type="scientific">Chryseobacterium vrystaatense</name>
    <dbReference type="NCBI Taxonomy" id="307480"/>
    <lineage>
        <taxon>Bacteria</taxon>
        <taxon>Pseudomonadati</taxon>
        <taxon>Bacteroidota</taxon>
        <taxon>Flavobacteriia</taxon>
        <taxon>Flavobacteriales</taxon>
        <taxon>Weeksellaceae</taxon>
        <taxon>Chryseobacterium group</taxon>
        <taxon>Chryseobacterium</taxon>
    </lineage>
</organism>